<dbReference type="OrthoDB" id="9762169at2"/>
<evidence type="ECO:0000313" key="11">
    <source>
        <dbReference type="Proteomes" id="UP000288547"/>
    </source>
</evidence>
<evidence type="ECO:0000256" key="8">
    <source>
        <dbReference type="SAM" id="Phobius"/>
    </source>
</evidence>
<protein>
    <recommendedName>
        <fullName evidence="1">non-specific serine/threonine protein kinase</fullName>
        <ecNumber evidence="1">2.7.11.1</ecNumber>
    </recommendedName>
</protein>
<proteinExistence type="predicted"/>
<accession>A0A444PRZ6</accession>
<feature type="binding site" evidence="7">
    <location>
        <position position="69"/>
    </location>
    <ligand>
        <name>ATP</name>
        <dbReference type="ChEBI" id="CHEBI:30616"/>
    </ligand>
</feature>
<evidence type="ECO:0000313" key="10">
    <source>
        <dbReference type="EMBL" id="RWZ50017.1"/>
    </source>
</evidence>
<evidence type="ECO:0000256" key="2">
    <source>
        <dbReference type="ARBA" id="ARBA00022527"/>
    </source>
</evidence>
<organism evidence="10 11">
    <name type="scientific">Labedella phragmitis</name>
    <dbReference type="NCBI Taxonomy" id="2498849"/>
    <lineage>
        <taxon>Bacteria</taxon>
        <taxon>Bacillati</taxon>
        <taxon>Actinomycetota</taxon>
        <taxon>Actinomycetes</taxon>
        <taxon>Micrococcales</taxon>
        <taxon>Microbacteriaceae</taxon>
        <taxon>Labedella</taxon>
    </lineage>
</organism>
<dbReference type="InterPro" id="IPR017441">
    <property type="entry name" value="Protein_kinase_ATP_BS"/>
</dbReference>
<keyword evidence="8" id="KW-1133">Transmembrane helix</keyword>
<keyword evidence="4 7" id="KW-0547">Nucleotide-binding</keyword>
<dbReference type="Proteomes" id="UP000288547">
    <property type="component" value="Unassembled WGS sequence"/>
</dbReference>
<keyword evidence="5 10" id="KW-0418">Kinase</keyword>
<dbReference type="GO" id="GO:0005524">
    <property type="term" value="F:ATP binding"/>
    <property type="evidence" value="ECO:0007669"/>
    <property type="project" value="UniProtKB-UniRule"/>
</dbReference>
<dbReference type="InterPro" id="IPR008271">
    <property type="entry name" value="Ser/Thr_kinase_AS"/>
</dbReference>
<dbReference type="InterPro" id="IPR000719">
    <property type="entry name" value="Prot_kinase_dom"/>
</dbReference>
<evidence type="ECO:0000256" key="4">
    <source>
        <dbReference type="ARBA" id="ARBA00022741"/>
    </source>
</evidence>
<sequence>MRSLVLPNTGVVVSAGNPLIGGDARVNTRLPSAPPVLPGFTYSSILGSGGFADVFLYEQDSPKRQVAVKVMLSGYVDQASRDVFRAEADLMAQLSMHPAILTVHQSGVAADGRPYLVMEMCPSSVGERYRSERMSVADVLRIGIKIAGAVESAHRTGVLHRDIKPSNILLTVYGNPVLSDFGIAAVIGSVAPEQSVGLSVPWSAPEVLSAASNGDIASEVWSLGATVYSLLAGRSPFEVPGGANTPADLMTRIARGRLQPIERPDVPERLELVLRRAMSRRPEARQSSALEFARELQMVEAELGLAQTQPDIAIDEWAQAPIADPADRTRASAIRQVDPGRRPRKVKATPADVPVEDARTVVRESLSTHGRSTTGSRIAAPRRTGPIVAAIAVAAVVLAAAVTTVLLTNGRGDAAIPVITDIGATVEDETAVFSWTSDDLLEGDNFVITSSDGSESIQRTSEFRIDGTPGASECITVTVRRSGRLGEPSAEKCVEFPDGTG</sequence>
<dbReference type="AlphaFoldDB" id="A0A444PRZ6"/>
<name>A0A444PRZ6_9MICO</name>
<keyword evidence="2 10" id="KW-0723">Serine/threonine-protein kinase</keyword>
<dbReference type="PROSITE" id="PS00107">
    <property type="entry name" value="PROTEIN_KINASE_ATP"/>
    <property type="match status" value="1"/>
</dbReference>
<dbReference type="Pfam" id="PF00069">
    <property type="entry name" value="Pkinase"/>
    <property type="match status" value="1"/>
</dbReference>
<dbReference type="InterPro" id="IPR011009">
    <property type="entry name" value="Kinase-like_dom_sf"/>
</dbReference>
<evidence type="ECO:0000256" key="5">
    <source>
        <dbReference type="ARBA" id="ARBA00022777"/>
    </source>
</evidence>
<evidence type="ECO:0000259" key="9">
    <source>
        <dbReference type="PROSITE" id="PS50011"/>
    </source>
</evidence>
<feature type="transmembrane region" description="Helical" evidence="8">
    <location>
        <begin position="387"/>
        <end position="407"/>
    </location>
</feature>
<dbReference type="SMART" id="SM00220">
    <property type="entry name" value="S_TKc"/>
    <property type="match status" value="1"/>
</dbReference>
<dbReference type="Gene3D" id="1.10.510.10">
    <property type="entry name" value="Transferase(Phosphotransferase) domain 1"/>
    <property type="match status" value="1"/>
</dbReference>
<gene>
    <name evidence="10" type="ORF">ELQ90_11780</name>
</gene>
<keyword evidence="3" id="KW-0808">Transferase</keyword>
<dbReference type="SUPFAM" id="SSF56112">
    <property type="entry name" value="Protein kinase-like (PK-like)"/>
    <property type="match status" value="1"/>
</dbReference>
<evidence type="ECO:0000256" key="6">
    <source>
        <dbReference type="ARBA" id="ARBA00022840"/>
    </source>
</evidence>
<keyword evidence="6 7" id="KW-0067">ATP-binding</keyword>
<dbReference type="PANTHER" id="PTHR43289">
    <property type="entry name" value="MITOGEN-ACTIVATED PROTEIN KINASE KINASE KINASE 20-RELATED"/>
    <property type="match status" value="1"/>
</dbReference>
<evidence type="ECO:0000256" key="1">
    <source>
        <dbReference type="ARBA" id="ARBA00012513"/>
    </source>
</evidence>
<comment type="caution">
    <text evidence="10">The sequence shown here is derived from an EMBL/GenBank/DDBJ whole genome shotgun (WGS) entry which is preliminary data.</text>
</comment>
<dbReference type="PANTHER" id="PTHR43289:SF6">
    <property type="entry name" value="SERINE_THREONINE-PROTEIN KINASE NEKL-3"/>
    <property type="match status" value="1"/>
</dbReference>
<evidence type="ECO:0000256" key="7">
    <source>
        <dbReference type="PROSITE-ProRule" id="PRU10141"/>
    </source>
</evidence>
<reference evidence="10 11" key="1">
    <citation type="submission" date="2018-12" db="EMBL/GenBank/DDBJ databases">
        <authorList>
            <person name="Li F."/>
        </authorList>
    </citation>
    <scope>NUCLEOTIDE SEQUENCE [LARGE SCALE GENOMIC DNA]</scope>
    <source>
        <strain evidence="10 11">11W25H-1</strain>
    </source>
</reference>
<dbReference type="EC" id="2.7.11.1" evidence="1"/>
<dbReference type="PROSITE" id="PS50011">
    <property type="entry name" value="PROTEIN_KINASE_DOM"/>
    <property type="match status" value="1"/>
</dbReference>
<dbReference type="CDD" id="cd14014">
    <property type="entry name" value="STKc_PknB_like"/>
    <property type="match status" value="1"/>
</dbReference>
<dbReference type="PROSITE" id="PS00108">
    <property type="entry name" value="PROTEIN_KINASE_ST"/>
    <property type="match status" value="1"/>
</dbReference>
<dbReference type="EMBL" id="RZNB01000004">
    <property type="protein sequence ID" value="RWZ50017.1"/>
    <property type="molecule type" value="Genomic_DNA"/>
</dbReference>
<evidence type="ECO:0000256" key="3">
    <source>
        <dbReference type="ARBA" id="ARBA00022679"/>
    </source>
</evidence>
<dbReference type="Gene3D" id="3.30.200.20">
    <property type="entry name" value="Phosphorylase Kinase, domain 1"/>
    <property type="match status" value="1"/>
</dbReference>
<keyword evidence="11" id="KW-1185">Reference proteome</keyword>
<keyword evidence="8" id="KW-0472">Membrane</keyword>
<keyword evidence="8" id="KW-0812">Transmembrane</keyword>
<feature type="domain" description="Protein kinase" evidence="9">
    <location>
        <begin position="40"/>
        <end position="299"/>
    </location>
</feature>
<dbReference type="GO" id="GO:0004674">
    <property type="term" value="F:protein serine/threonine kinase activity"/>
    <property type="evidence" value="ECO:0007669"/>
    <property type="project" value="UniProtKB-KW"/>
</dbReference>